<dbReference type="RefSeq" id="WP_169097235.1">
    <property type="nucleotide sequence ID" value="NZ_JABBVZ010000010.1"/>
</dbReference>
<evidence type="ECO:0000256" key="8">
    <source>
        <dbReference type="ARBA" id="ARBA00022598"/>
    </source>
</evidence>
<proteinExistence type="inferred from homology"/>
<dbReference type="InterPro" id="IPR036615">
    <property type="entry name" value="Mur_ligase_C_dom_sf"/>
</dbReference>
<dbReference type="InterPro" id="IPR004101">
    <property type="entry name" value="Mur_ligase_C"/>
</dbReference>
<sequence>MSSERIGIVGLGLNNRPLVPFLMAEGHTLEIFDRRSQAELEAELESLGVHGDVEIHGGPNYLSALAEAPIETLYLTPGMKKFGPELDALKARGVRFTCETDLFLTHCPAPVIGITGSAGKTTTTTLVGEALKRDGRRPVFVGGNIGEPLLPRLQEITPDSWVVMELSSFQLDLVQHSPHGAALLNLYPNHLDVHRDFEDYKQAKGHIFRFQNKEDWAVVPFDDAEIQELQEQGEGRPVYFSLHQEIRHGAFRKNGQLWWRGGNGARPVVAESALKLIGAHNVANALAAIAIVASAGGDLGAAQDVLSSFTGVPHRLEMVRETDGVTYINDSIATAPERTMAALKAIEKPIVLILGGYDKKLQYDTLAKALNESSVKAIVAIGEVKQQIAEAVGRYTHIPLVLEESFDQAVERASGLAQPGDVVLLSPAAASYDMFSNFEARGQRFREMVGIISQTRSGFRE</sequence>
<dbReference type="EMBL" id="JABBVZ010000010">
    <property type="protein sequence ID" value="NMP21663.1"/>
    <property type="molecule type" value="Genomic_DNA"/>
</dbReference>
<dbReference type="GO" id="GO:0071555">
    <property type="term" value="P:cell wall organization"/>
    <property type="evidence" value="ECO:0007669"/>
    <property type="project" value="UniProtKB-KW"/>
</dbReference>
<dbReference type="InterPro" id="IPR036565">
    <property type="entry name" value="Mur-like_cat_sf"/>
</dbReference>
<dbReference type="Gene3D" id="3.90.190.20">
    <property type="entry name" value="Mur ligase, C-terminal domain"/>
    <property type="match status" value="1"/>
</dbReference>
<evidence type="ECO:0000256" key="9">
    <source>
        <dbReference type="ARBA" id="ARBA00022741"/>
    </source>
</evidence>
<protein>
    <recommendedName>
        <fullName evidence="6 17">UDP-N-acetylmuramoylalanine--D-glutamate ligase</fullName>
        <ecNumber evidence="5 17">6.3.2.9</ecNumber>
    </recommendedName>
    <alternativeName>
        <fullName evidence="15 17">D-glutamic acid-adding enzyme</fullName>
    </alternativeName>
    <alternativeName>
        <fullName evidence="14 17">UDP-N-acetylmuramoyl-L-alanyl-D-glutamate synthetase</fullName>
    </alternativeName>
</protein>
<keyword evidence="10 17" id="KW-0067">ATP-binding</keyword>
<dbReference type="Proteomes" id="UP000533476">
    <property type="component" value="Unassembled WGS sequence"/>
</dbReference>
<comment type="subcellular location">
    <subcellularLocation>
        <location evidence="2 17 18">Cytoplasm</location>
    </subcellularLocation>
</comment>
<evidence type="ECO:0000256" key="2">
    <source>
        <dbReference type="ARBA" id="ARBA00004496"/>
    </source>
</evidence>
<dbReference type="HAMAP" id="MF_00639">
    <property type="entry name" value="MurD"/>
    <property type="match status" value="1"/>
</dbReference>
<evidence type="ECO:0000256" key="14">
    <source>
        <dbReference type="ARBA" id="ARBA00030398"/>
    </source>
</evidence>
<name>A0A7Y0Q127_9FIRM</name>
<evidence type="ECO:0000313" key="21">
    <source>
        <dbReference type="EMBL" id="NMP21663.1"/>
    </source>
</evidence>
<dbReference type="InterPro" id="IPR013221">
    <property type="entry name" value="Mur_ligase_cen"/>
</dbReference>
<evidence type="ECO:0000256" key="5">
    <source>
        <dbReference type="ARBA" id="ARBA00012212"/>
    </source>
</evidence>
<keyword evidence="12 17" id="KW-0573">Peptidoglycan synthesis</keyword>
<keyword evidence="22" id="KW-1185">Reference proteome</keyword>
<dbReference type="GO" id="GO:0008360">
    <property type="term" value="P:regulation of cell shape"/>
    <property type="evidence" value="ECO:0007669"/>
    <property type="project" value="UniProtKB-KW"/>
</dbReference>
<dbReference type="SUPFAM" id="SSF53623">
    <property type="entry name" value="MurD-like peptide ligases, catalytic domain"/>
    <property type="match status" value="1"/>
</dbReference>
<comment type="similarity">
    <text evidence="4 17">Belongs to the MurCDEF family.</text>
</comment>
<evidence type="ECO:0000256" key="6">
    <source>
        <dbReference type="ARBA" id="ARBA00015655"/>
    </source>
</evidence>
<feature type="domain" description="Mur ligase central" evidence="20">
    <location>
        <begin position="114"/>
        <end position="291"/>
    </location>
</feature>
<evidence type="ECO:0000256" key="7">
    <source>
        <dbReference type="ARBA" id="ARBA00022490"/>
    </source>
</evidence>
<dbReference type="UniPathway" id="UPA00219"/>
<accession>A0A7Y0Q127</accession>
<evidence type="ECO:0000256" key="3">
    <source>
        <dbReference type="ARBA" id="ARBA00004752"/>
    </source>
</evidence>
<comment type="caution">
    <text evidence="21">The sequence shown here is derived from an EMBL/GenBank/DDBJ whole genome shotgun (WGS) entry which is preliminary data.</text>
</comment>
<keyword evidence="17 18" id="KW-0132">Cell division</keyword>
<evidence type="ECO:0000256" key="17">
    <source>
        <dbReference type="HAMAP-Rule" id="MF_00639"/>
    </source>
</evidence>
<dbReference type="Pfam" id="PF02875">
    <property type="entry name" value="Mur_ligase_C"/>
    <property type="match status" value="1"/>
</dbReference>
<evidence type="ECO:0000256" key="10">
    <source>
        <dbReference type="ARBA" id="ARBA00022840"/>
    </source>
</evidence>
<dbReference type="GO" id="GO:0009252">
    <property type="term" value="P:peptidoglycan biosynthetic process"/>
    <property type="evidence" value="ECO:0007669"/>
    <property type="project" value="UniProtKB-UniRule"/>
</dbReference>
<dbReference type="GO" id="GO:0005737">
    <property type="term" value="C:cytoplasm"/>
    <property type="evidence" value="ECO:0007669"/>
    <property type="project" value="UniProtKB-SubCell"/>
</dbReference>
<comment type="function">
    <text evidence="1 17 18">Cell wall formation. Catalyzes the addition of glutamate to the nucleotide precursor UDP-N-acetylmuramoyl-L-alanine (UMA).</text>
</comment>
<keyword evidence="8 17" id="KW-0436">Ligase</keyword>
<evidence type="ECO:0000256" key="12">
    <source>
        <dbReference type="ARBA" id="ARBA00022984"/>
    </source>
</evidence>
<dbReference type="AlphaFoldDB" id="A0A7Y0Q127"/>
<dbReference type="Gene3D" id="3.40.1190.10">
    <property type="entry name" value="Mur-like, catalytic domain"/>
    <property type="match status" value="1"/>
</dbReference>
<evidence type="ECO:0000256" key="1">
    <source>
        <dbReference type="ARBA" id="ARBA00002734"/>
    </source>
</evidence>
<reference evidence="21 22" key="1">
    <citation type="submission" date="2020-04" db="EMBL/GenBank/DDBJ databases">
        <authorList>
            <person name="Zhang R."/>
            <person name="Schippers A."/>
        </authorList>
    </citation>
    <scope>NUCLEOTIDE SEQUENCE [LARGE SCALE GENOMIC DNA]</scope>
    <source>
        <strain evidence="21 22">DSM 109850</strain>
    </source>
</reference>
<evidence type="ECO:0000259" key="20">
    <source>
        <dbReference type="Pfam" id="PF08245"/>
    </source>
</evidence>
<evidence type="ECO:0000256" key="15">
    <source>
        <dbReference type="ARBA" id="ARBA00032324"/>
    </source>
</evidence>
<evidence type="ECO:0000313" key="22">
    <source>
        <dbReference type="Proteomes" id="UP000533476"/>
    </source>
</evidence>
<feature type="binding site" evidence="17">
    <location>
        <begin position="116"/>
        <end position="122"/>
    </location>
    <ligand>
        <name>ATP</name>
        <dbReference type="ChEBI" id="CHEBI:30616"/>
    </ligand>
</feature>
<dbReference type="PANTHER" id="PTHR43692:SF1">
    <property type="entry name" value="UDP-N-ACETYLMURAMOYLALANINE--D-GLUTAMATE LIGASE"/>
    <property type="match status" value="1"/>
</dbReference>
<dbReference type="PANTHER" id="PTHR43692">
    <property type="entry name" value="UDP-N-ACETYLMURAMOYLALANINE--D-GLUTAMATE LIGASE"/>
    <property type="match status" value="1"/>
</dbReference>
<keyword evidence="7 17" id="KW-0963">Cytoplasm</keyword>
<dbReference type="Pfam" id="PF21799">
    <property type="entry name" value="MurD-like_N"/>
    <property type="match status" value="1"/>
</dbReference>
<evidence type="ECO:0000256" key="13">
    <source>
        <dbReference type="ARBA" id="ARBA00023316"/>
    </source>
</evidence>
<keyword evidence="13 17" id="KW-0961">Cell wall biogenesis/degradation</keyword>
<evidence type="ECO:0000259" key="19">
    <source>
        <dbReference type="Pfam" id="PF02875"/>
    </source>
</evidence>
<feature type="domain" description="Mur ligase C-terminal" evidence="19">
    <location>
        <begin position="314"/>
        <end position="428"/>
    </location>
</feature>
<dbReference type="GO" id="GO:0051301">
    <property type="term" value="P:cell division"/>
    <property type="evidence" value="ECO:0007669"/>
    <property type="project" value="UniProtKB-KW"/>
</dbReference>
<dbReference type="EC" id="6.3.2.9" evidence="5 17"/>
<dbReference type="Pfam" id="PF08245">
    <property type="entry name" value="Mur_ligase_M"/>
    <property type="match status" value="1"/>
</dbReference>
<organism evidence="21 22">
    <name type="scientific">Sulfobacillus harzensis</name>
    <dbReference type="NCBI Taxonomy" id="2729629"/>
    <lineage>
        <taxon>Bacteria</taxon>
        <taxon>Bacillati</taxon>
        <taxon>Bacillota</taxon>
        <taxon>Clostridia</taxon>
        <taxon>Eubacteriales</taxon>
        <taxon>Clostridiales Family XVII. Incertae Sedis</taxon>
        <taxon>Sulfobacillus</taxon>
    </lineage>
</organism>
<evidence type="ECO:0000256" key="18">
    <source>
        <dbReference type="RuleBase" id="RU003664"/>
    </source>
</evidence>
<keyword evidence="9 17" id="KW-0547">Nucleotide-binding</keyword>
<dbReference type="GO" id="GO:0005524">
    <property type="term" value="F:ATP binding"/>
    <property type="evidence" value="ECO:0007669"/>
    <property type="project" value="UniProtKB-UniRule"/>
</dbReference>
<comment type="catalytic activity">
    <reaction evidence="16 17 18">
        <text>UDP-N-acetyl-alpha-D-muramoyl-L-alanine + D-glutamate + ATP = UDP-N-acetyl-alpha-D-muramoyl-L-alanyl-D-glutamate + ADP + phosphate + H(+)</text>
        <dbReference type="Rhea" id="RHEA:16429"/>
        <dbReference type="ChEBI" id="CHEBI:15378"/>
        <dbReference type="ChEBI" id="CHEBI:29986"/>
        <dbReference type="ChEBI" id="CHEBI:30616"/>
        <dbReference type="ChEBI" id="CHEBI:43474"/>
        <dbReference type="ChEBI" id="CHEBI:83898"/>
        <dbReference type="ChEBI" id="CHEBI:83900"/>
        <dbReference type="ChEBI" id="CHEBI:456216"/>
        <dbReference type="EC" id="6.3.2.9"/>
    </reaction>
</comment>
<dbReference type="Gene3D" id="3.40.50.720">
    <property type="entry name" value="NAD(P)-binding Rossmann-like Domain"/>
    <property type="match status" value="1"/>
</dbReference>
<gene>
    <name evidence="17 21" type="primary">murD</name>
    <name evidence="21" type="ORF">HIJ39_04745</name>
</gene>
<evidence type="ECO:0000256" key="16">
    <source>
        <dbReference type="ARBA" id="ARBA00047632"/>
    </source>
</evidence>
<evidence type="ECO:0000256" key="11">
    <source>
        <dbReference type="ARBA" id="ARBA00022960"/>
    </source>
</evidence>
<comment type="pathway">
    <text evidence="3 17 18">Cell wall biogenesis; peptidoglycan biosynthesis.</text>
</comment>
<dbReference type="NCBIfam" id="TIGR01087">
    <property type="entry name" value="murD"/>
    <property type="match status" value="1"/>
</dbReference>
<evidence type="ECO:0000256" key="4">
    <source>
        <dbReference type="ARBA" id="ARBA00010416"/>
    </source>
</evidence>
<dbReference type="InterPro" id="IPR005762">
    <property type="entry name" value="MurD"/>
</dbReference>
<keyword evidence="11 17" id="KW-0133">Cell shape</keyword>
<keyword evidence="17 18" id="KW-0131">Cell cycle</keyword>
<dbReference type="GO" id="GO:0008764">
    <property type="term" value="F:UDP-N-acetylmuramoylalanine-D-glutamate ligase activity"/>
    <property type="evidence" value="ECO:0007669"/>
    <property type="project" value="UniProtKB-UniRule"/>
</dbReference>
<dbReference type="SUPFAM" id="SSF53244">
    <property type="entry name" value="MurD-like peptide ligases, peptide-binding domain"/>
    <property type="match status" value="1"/>
</dbReference>